<dbReference type="Proteomes" id="UP000198976">
    <property type="component" value="Chromosome I"/>
</dbReference>
<sequence>MSPAATTRVDIGASVHIDRWGWRHAGRRAWALNQITLDIRPGEHVLVLGASGSGKSTLLCGIAGVLGGDDEGESHGTLTVDGARPEQMRGSIGLVMQDPEAQVVLARAGDDVAFGCENLAVEREEIWQRVDQSLHIVDLNIPLDHPTSKLSGGQKQRLALASVLAMDPRLLLLDEPTANLDPQGVQQVRNATRAVLERTGATAIIIEHRVDVWMELIDRVIVVIDGAIGADGTVQEVLHDQADYLRECGIWLPGDEEAVIGDSRRDVRNQHTDSIVSGSQADPVTTNTDAITVSDLTIGYDPDHPIRRDISMRIPQGKCTCIVGGNGLGKTTLALTMAGLLKPLDGKVRIDPALTAASDKTSAPGEGPEQTVSRRPECADPYEWRSRDLVGRLSMVFQEPEYQFVCRTVQEELELGPTLAKLKDDQRDELVKRFLKALKLEHLARANPMTLSGGEKRRLSVATALISAPDIVIADEPTFGQDRSTWVELVALLRSVVDAGTTLVAITHDHSFVEAMADNVIDLSEVGTDARTDPASAGGSESTDGVDALGNEGHSRAHRRGAMLKKVNPVTQVLGIAAMTTPLIASIDTVSAGIALICELLLLPLVGISAKQIAVRMIPVIIAAPLASVSMLLYADPGGTLYWHWGPMAISDRSIALAAGIFLRIIAVAMPAIVVFSHIDPTDMADGLGQILHLPARPVLASLAGVRMAGLMMADWKALMQARRMRGLGDANRFIAFFQGAFALLVFALRRSAKLSVTMEARGFGADTRRTWARPSTVSWADMVFMVLCIVIPVIALTTAIRFGCFESIGT</sequence>
<feature type="region of interest" description="Disordered" evidence="9">
    <location>
        <begin position="530"/>
        <end position="560"/>
    </location>
</feature>
<dbReference type="InterPro" id="IPR027417">
    <property type="entry name" value="P-loop_NTPase"/>
</dbReference>
<feature type="transmembrane region" description="Helical" evidence="10">
    <location>
        <begin position="731"/>
        <end position="749"/>
    </location>
</feature>
<dbReference type="PANTHER" id="PTHR43553">
    <property type="entry name" value="HEAVY METAL TRANSPORTER"/>
    <property type="match status" value="1"/>
</dbReference>
<evidence type="ECO:0000256" key="1">
    <source>
        <dbReference type="ARBA" id="ARBA00004141"/>
    </source>
</evidence>
<evidence type="ECO:0000256" key="5">
    <source>
        <dbReference type="ARBA" id="ARBA00022741"/>
    </source>
</evidence>
<proteinExistence type="inferred from homology"/>
<feature type="transmembrane region" description="Helical" evidence="10">
    <location>
        <begin position="613"/>
        <end position="634"/>
    </location>
</feature>
<feature type="transmembrane region" description="Helical" evidence="10">
    <location>
        <begin position="783"/>
        <end position="805"/>
    </location>
</feature>
<dbReference type="InterPro" id="IPR050095">
    <property type="entry name" value="ECF_ABC_transporter_ATP-bd"/>
</dbReference>
<accession>A0ABY0V4N2</accession>
<evidence type="ECO:0000256" key="2">
    <source>
        <dbReference type="ARBA" id="ARBA00005417"/>
    </source>
</evidence>
<dbReference type="Gene3D" id="3.40.50.300">
    <property type="entry name" value="P-loop containing nucleotide triphosphate hydrolases"/>
    <property type="match status" value="2"/>
</dbReference>
<keyword evidence="7 10" id="KW-1133">Transmembrane helix</keyword>
<keyword evidence="13" id="KW-1185">Reference proteome</keyword>
<dbReference type="SMART" id="SM00382">
    <property type="entry name" value="AAA"/>
    <property type="match status" value="2"/>
</dbReference>
<evidence type="ECO:0000256" key="10">
    <source>
        <dbReference type="SAM" id="Phobius"/>
    </source>
</evidence>
<comment type="similarity">
    <text evidence="2">Belongs to the ABC transporter superfamily.</text>
</comment>
<dbReference type="EMBL" id="LT629792">
    <property type="protein sequence ID" value="SDT85472.1"/>
    <property type="molecule type" value="Genomic_DNA"/>
</dbReference>
<keyword evidence="6 12" id="KW-0067">ATP-binding</keyword>
<evidence type="ECO:0000256" key="9">
    <source>
        <dbReference type="SAM" id="MobiDB-lite"/>
    </source>
</evidence>
<name>A0ABY0V4N2_9ACTO</name>
<evidence type="ECO:0000256" key="7">
    <source>
        <dbReference type="ARBA" id="ARBA00022989"/>
    </source>
</evidence>
<dbReference type="CDD" id="cd03225">
    <property type="entry name" value="ABC_cobalt_CbiO_domain1"/>
    <property type="match status" value="2"/>
</dbReference>
<evidence type="ECO:0000256" key="8">
    <source>
        <dbReference type="ARBA" id="ARBA00023136"/>
    </source>
</evidence>
<dbReference type="PROSITE" id="PS00211">
    <property type="entry name" value="ABC_TRANSPORTER_1"/>
    <property type="match status" value="2"/>
</dbReference>
<keyword evidence="8 10" id="KW-0472">Membrane</keyword>
<feature type="domain" description="ABC transporter" evidence="11">
    <location>
        <begin position="291"/>
        <end position="550"/>
    </location>
</feature>
<keyword evidence="5" id="KW-0547">Nucleotide-binding</keyword>
<feature type="domain" description="ABC transporter" evidence="11">
    <location>
        <begin position="15"/>
        <end position="250"/>
    </location>
</feature>
<evidence type="ECO:0000259" key="11">
    <source>
        <dbReference type="PROSITE" id="PS50893"/>
    </source>
</evidence>
<dbReference type="Pfam" id="PF02361">
    <property type="entry name" value="CbiQ"/>
    <property type="match status" value="1"/>
</dbReference>
<feature type="region of interest" description="Disordered" evidence="9">
    <location>
        <begin position="355"/>
        <end position="378"/>
    </location>
</feature>
<dbReference type="GO" id="GO:0005524">
    <property type="term" value="F:ATP binding"/>
    <property type="evidence" value="ECO:0007669"/>
    <property type="project" value="UniProtKB-KW"/>
</dbReference>
<protein>
    <submittedName>
        <fullName evidence="12">Energy-coupling factor transport system ATP-binding protein</fullName>
    </submittedName>
</protein>
<gene>
    <name evidence="12" type="ORF">SAMN04489714_0062</name>
</gene>
<comment type="subcellular location">
    <subcellularLocation>
        <location evidence="1">Membrane</location>
        <topology evidence="1">Multi-pass membrane protein</topology>
    </subcellularLocation>
</comment>
<evidence type="ECO:0000313" key="13">
    <source>
        <dbReference type="Proteomes" id="UP000198976"/>
    </source>
</evidence>
<dbReference type="Pfam" id="PF00005">
    <property type="entry name" value="ABC_tran"/>
    <property type="match status" value="2"/>
</dbReference>
<keyword evidence="4 10" id="KW-0812">Transmembrane</keyword>
<feature type="transmembrane region" description="Helical" evidence="10">
    <location>
        <begin position="655"/>
        <end position="679"/>
    </location>
</feature>
<evidence type="ECO:0000313" key="12">
    <source>
        <dbReference type="EMBL" id="SDT85472.1"/>
    </source>
</evidence>
<dbReference type="InterPro" id="IPR003593">
    <property type="entry name" value="AAA+_ATPase"/>
</dbReference>
<keyword evidence="3" id="KW-0813">Transport</keyword>
<dbReference type="PROSITE" id="PS50893">
    <property type="entry name" value="ABC_TRANSPORTER_2"/>
    <property type="match status" value="2"/>
</dbReference>
<dbReference type="InterPro" id="IPR003339">
    <property type="entry name" value="ABC/ECF_trnsptr_transmembrane"/>
</dbReference>
<dbReference type="InterPro" id="IPR015856">
    <property type="entry name" value="ABC_transpr_CbiO/EcfA_su"/>
</dbReference>
<dbReference type="SUPFAM" id="SSF52540">
    <property type="entry name" value="P-loop containing nucleoside triphosphate hydrolases"/>
    <property type="match status" value="2"/>
</dbReference>
<dbReference type="CDD" id="cd16914">
    <property type="entry name" value="EcfT"/>
    <property type="match status" value="1"/>
</dbReference>
<evidence type="ECO:0000256" key="6">
    <source>
        <dbReference type="ARBA" id="ARBA00022840"/>
    </source>
</evidence>
<organism evidence="12 13">
    <name type="scientific">Schaalia radingae</name>
    <dbReference type="NCBI Taxonomy" id="131110"/>
    <lineage>
        <taxon>Bacteria</taxon>
        <taxon>Bacillati</taxon>
        <taxon>Actinomycetota</taxon>
        <taxon>Actinomycetes</taxon>
        <taxon>Actinomycetales</taxon>
        <taxon>Actinomycetaceae</taxon>
        <taxon>Schaalia</taxon>
    </lineage>
</organism>
<reference evidence="12 13" key="1">
    <citation type="submission" date="2016-10" db="EMBL/GenBank/DDBJ databases">
        <authorList>
            <person name="Varghese N."/>
            <person name="Submissions S."/>
        </authorList>
    </citation>
    <scope>NUCLEOTIDE SEQUENCE [LARGE SCALE GENOMIC DNA]</scope>
    <source>
        <strain evidence="12 13">DSM 9169</strain>
    </source>
</reference>
<dbReference type="PANTHER" id="PTHR43553:SF24">
    <property type="entry name" value="ENERGY-COUPLING FACTOR TRANSPORTER ATP-BINDING PROTEIN ECFA1"/>
    <property type="match status" value="1"/>
</dbReference>
<dbReference type="InterPro" id="IPR017871">
    <property type="entry name" value="ABC_transporter-like_CS"/>
</dbReference>
<evidence type="ECO:0000256" key="4">
    <source>
        <dbReference type="ARBA" id="ARBA00022692"/>
    </source>
</evidence>
<evidence type="ECO:0000256" key="3">
    <source>
        <dbReference type="ARBA" id="ARBA00022448"/>
    </source>
</evidence>
<dbReference type="InterPro" id="IPR003439">
    <property type="entry name" value="ABC_transporter-like_ATP-bd"/>
</dbReference>